<evidence type="ECO:0000256" key="8">
    <source>
        <dbReference type="PIRSR" id="PIRSR001814-1"/>
    </source>
</evidence>
<dbReference type="PANTHER" id="PTHR10558">
    <property type="entry name" value="SOMATOSTATIN"/>
    <property type="match status" value="1"/>
</dbReference>
<dbReference type="Pfam" id="PF03002">
    <property type="entry name" value="Somatostatin"/>
    <property type="match status" value="1"/>
</dbReference>
<evidence type="ECO:0000256" key="2">
    <source>
        <dbReference type="ARBA" id="ARBA00008327"/>
    </source>
</evidence>
<name>A0A9F2KT93_PYTBI</name>
<dbReference type="OrthoDB" id="9438385at2759"/>
<protein>
    <submittedName>
        <fullName evidence="12">Somatostatin-2-like</fullName>
    </submittedName>
</protein>
<evidence type="ECO:0000256" key="7">
    <source>
        <dbReference type="ARBA" id="ARBA00023157"/>
    </source>
</evidence>
<dbReference type="InterPro" id="IPR018142">
    <property type="entry name" value="Somatostatin/Cortistatin_C"/>
</dbReference>
<feature type="chain" id="PRO_5039918696" evidence="9">
    <location>
        <begin position="22"/>
        <end position="107"/>
    </location>
</feature>
<feature type="domain" description="Somatostatin/Cortistatin C-terminal" evidence="10">
    <location>
        <begin position="90"/>
        <end position="107"/>
    </location>
</feature>
<dbReference type="PIRSF" id="PIRSF001814">
    <property type="entry name" value="Somatostatin"/>
    <property type="match status" value="1"/>
</dbReference>
<evidence type="ECO:0000256" key="6">
    <source>
        <dbReference type="ARBA" id="ARBA00022729"/>
    </source>
</evidence>
<keyword evidence="11" id="KW-1185">Reference proteome</keyword>
<dbReference type="GeneID" id="103061072"/>
<dbReference type="KEGG" id="pbi:103061072"/>
<dbReference type="GO" id="GO:0005615">
    <property type="term" value="C:extracellular space"/>
    <property type="evidence" value="ECO:0007669"/>
    <property type="project" value="TreeGrafter"/>
</dbReference>
<dbReference type="GO" id="GO:0030334">
    <property type="term" value="P:regulation of cell migration"/>
    <property type="evidence" value="ECO:0007669"/>
    <property type="project" value="TreeGrafter"/>
</dbReference>
<keyword evidence="6 9" id="KW-0732">Signal</keyword>
<feature type="disulfide bond" evidence="8">
    <location>
        <begin position="96"/>
        <end position="107"/>
    </location>
</feature>
<evidence type="ECO:0000313" key="12">
    <source>
        <dbReference type="RefSeq" id="XP_007420176.1"/>
    </source>
</evidence>
<comment type="similarity">
    <text evidence="2">Belongs to the somatostatin family.</text>
</comment>
<evidence type="ECO:0000259" key="10">
    <source>
        <dbReference type="Pfam" id="PF03002"/>
    </source>
</evidence>
<dbReference type="PANTHER" id="PTHR10558:SF1">
    <property type="entry name" value="CORTISTATIN"/>
    <property type="match status" value="1"/>
</dbReference>
<dbReference type="RefSeq" id="XP_007420176.1">
    <property type="nucleotide sequence ID" value="XM_007420114.2"/>
</dbReference>
<dbReference type="OMA" id="EPWMLGQ"/>
<evidence type="ECO:0000256" key="4">
    <source>
        <dbReference type="ARBA" id="ARBA00022685"/>
    </source>
</evidence>
<feature type="signal peptide" evidence="9">
    <location>
        <begin position="1"/>
        <end position="21"/>
    </location>
</feature>
<sequence length="107" mass="12266">MQMVARFVAVLLLTWSMRAAALPGEDNFSAQSSREQFKARKALLKMLQGLLNIVDEDRDAGAFSDFENPLERKLEEEPLMLGQVLHTTQRDRKAPCKNFFWKTFTAC</sequence>
<evidence type="ECO:0000256" key="3">
    <source>
        <dbReference type="ARBA" id="ARBA00022525"/>
    </source>
</evidence>
<comment type="subcellular location">
    <subcellularLocation>
        <location evidence="1">Secreted</location>
    </subcellularLocation>
</comment>
<accession>A0A9F2KT93</accession>
<keyword evidence="5" id="KW-0372">Hormone</keyword>
<dbReference type="AlphaFoldDB" id="A0A9F2KT93"/>
<evidence type="ECO:0000256" key="1">
    <source>
        <dbReference type="ARBA" id="ARBA00004613"/>
    </source>
</evidence>
<dbReference type="InterPro" id="IPR004250">
    <property type="entry name" value="Somatostatin"/>
</dbReference>
<evidence type="ECO:0000313" key="11">
    <source>
        <dbReference type="Proteomes" id="UP000695026"/>
    </source>
</evidence>
<keyword evidence="4" id="KW-0165">Cleavage on pair of basic residues</keyword>
<evidence type="ECO:0000256" key="9">
    <source>
        <dbReference type="SAM" id="SignalP"/>
    </source>
</evidence>
<keyword evidence="3" id="KW-0964">Secreted</keyword>
<organism evidence="11 12">
    <name type="scientific">Python bivittatus</name>
    <name type="common">Burmese python</name>
    <name type="synonym">Python molurus bivittatus</name>
    <dbReference type="NCBI Taxonomy" id="176946"/>
    <lineage>
        <taxon>Eukaryota</taxon>
        <taxon>Metazoa</taxon>
        <taxon>Chordata</taxon>
        <taxon>Craniata</taxon>
        <taxon>Vertebrata</taxon>
        <taxon>Euteleostomi</taxon>
        <taxon>Lepidosauria</taxon>
        <taxon>Squamata</taxon>
        <taxon>Bifurcata</taxon>
        <taxon>Unidentata</taxon>
        <taxon>Episquamata</taxon>
        <taxon>Toxicofera</taxon>
        <taxon>Serpentes</taxon>
        <taxon>Henophidia</taxon>
        <taxon>Pythonidae</taxon>
        <taxon>Python</taxon>
    </lineage>
</organism>
<gene>
    <name evidence="12" type="primary">LOC103061072</name>
</gene>
<dbReference type="GO" id="GO:0001664">
    <property type="term" value="F:G protein-coupled receptor binding"/>
    <property type="evidence" value="ECO:0007669"/>
    <property type="project" value="TreeGrafter"/>
</dbReference>
<evidence type="ECO:0000256" key="5">
    <source>
        <dbReference type="ARBA" id="ARBA00022702"/>
    </source>
</evidence>
<proteinExistence type="inferred from homology"/>
<dbReference type="GO" id="GO:0005184">
    <property type="term" value="F:neuropeptide hormone activity"/>
    <property type="evidence" value="ECO:0007669"/>
    <property type="project" value="TreeGrafter"/>
</dbReference>
<keyword evidence="7 8" id="KW-1015">Disulfide bond</keyword>
<dbReference type="GO" id="GO:0007193">
    <property type="term" value="P:adenylate cyclase-inhibiting G protein-coupled receptor signaling pathway"/>
    <property type="evidence" value="ECO:0007669"/>
    <property type="project" value="TreeGrafter"/>
</dbReference>
<dbReference type="Proteomes" id="UP000695026">
    <property type="component" value="Unplaced"/>
</dbReference>
<reference evidence="12" key="1">
    <citation type="submission" date="2025-08" db="UniProtKB">
        <authorList>
            <consortium name="RefSeq"/>
        </authorList>
    </citation>
    <scope>IDENTIFICATION</scope>
    <source>
        <tissue evidence="12">Liver</tissue>
    </source>
</reference>